<keyword evidence="2" id="KW-0812">Transmembrane</keyword>
<protein>
    <submittedName>
        <fullName evidence="3">Uncharacterized protein</fullName>
    </submittedName>
</protein>
<evidence type="ECO:0000313" key="3">
    <source>
        <dbReference type="EMBL" id="HIT17280.1"/>
    </source>
</evidence>
<dbReference type="Proteomes" id="UP000886893">
    <property type="component" value="Unassembled WGS sequence"/>
</dbReference>
<evidence type="ECO:0000256" key="1">
    <source>
        <dbReference type="SAM" id="MobiDB-lite"/>
    </source>
</evidence>
<feature type="region of interest" description="Disordered" evidence="1">
    <location>
        <begin position="371"/>
        <end position="409"/>
    </location>
</feature>
<feature type="non-terminal residue" evidence="3">
    <location>
        <position position="1"/>
    </location>
</feature>
<proteinExistence type="predicted"/>
<organism evidence="3 4">
    <name type="scientific">Candidatus Caccosoma faecigallinarum</name>
    <dbReference type="NCBI Taxonomy" id="2840720"/>
    <lineage>
        <taxon>Bacteria</taxon>
        <taxon>Bacillati</taxon>
        <taxon>Bacillota</taxon>
        <taxon>Bacillota incertae sedis</taxon>
        <taxon>Candidatus Caccosoma</taxon>
    </lineage>
</organism>
<keyword evidence="2" id="KW-1133">Transmembrane helix</keyword>
<evidence type="ECO:0000256" key="2">
    <source>
        <dbReference type="SAM" id="Phobius"/>
    </source>
</evidence>
<reference evidence="3" key="1">
    <citation type="submission" date="2020-10" db="EMBL/GenBank/DDBJ databases">
        <authorList>
            <person name="Gilroy R."/>
        </authorList>
    </citation>
    <scope>NUCLEOTIDE SEQUENCE</scope>
    <source>
        <strain evidence="3">14508</strain>
    </source>
</reference>
<keyword evidence="2" id="KW-0472">Membrane</keyword>
<feature type="compositionally biased region" description="Low complexity" evidence="1">
    <location>
        <begin position="374"/>
        <end position="398"/>
    </location>
</feature>
<feature type="transmembrane region" description="Helical" evidence="2">
    <location>
        <begin position="50"/>
        <end position="73"/>
    </location>
</feature>
<comment type="caution">
    <text evidence="3">The sequence shown here is derived from an EMBL/GenBank/DDBJ whole genome shotgun (WGS) entry which is preliminary data.</text>
</comment>
<accession>A0A9D1G8K6</accession>
<reference evidence="3" key="2">
    <citation type="journal article" date="2021" name="PeerJ">
        <title>Extensive microbial diversity within the chicken gut microbiome revealed by metagenomics and culture.</title>
        <authorList>
            <person name="Gilroy R."/>
            <person name="Ravi A."/>
            <person name="Getino M."/>
            <person name="Pursley I."/>
            <person name="Horton D.L."/>
            <person name="Alikhan N.F."/>
            <person name="Baker D."/>
            <person name="Gharbi K."/>
            <person name="Hall N."/>
            <person name="Watson M."/>
            <person name="Adriaenssens E.M."/>
            <person name="Foster-Nyarko E."/>
            <person name="Jarju S."/>
            <person name="Secka A."/>
            <person name="Antonio M."/>
            <person name="Oren A."/>
            <person name="Chaudhuri R.R."/>
            <person name="La Ragione R."/>
            <person name="Hildebrand F."/>
            <person name="Pallen M.J."/>
        </authorList>
    </citation>
    <scope>NUCLEOTIDE SEQUENCE</scope>
    <source>
        <strain evidence="3">14508</strain>
    </source>
</reference>
<feature type="region of interest" description="Disordered" evidence="1">
    <location>
        <begin position="269"/>
        <end position="333"/>
    </location>
</feature>
<feature type="transmembrane region" description="Helical" evidence="2">
    <location>
        <begin position="21"/>
        <end position="44"/>
    </location>
</feature>
<evidence type="ECO:0000313" key="4">
    <source>
        <dbReference type="Proteomes" id="UP000886893"/>
    </source>
</evidence>
<dbReference type="AlphaFoldDB" id="A0A9D1G8K6"/>
<gene>
    <name evidence="3" type="ORF">IAD04_02725</name>
</gene>
<feature type="compositionally biased region" description="Pro residues" evidence="1">
    <location>
        <begin position="274"/>
        <end position="288"/>
    </location>
</feature>
<sequence>KMKRKSAWVAKKIGIPTLITTALTTVAGGVIGGIASLAGSSIFWSGNILVAISSLASIGLVSGLVLTPTIIIAKNALTRAHYRLWYGRSKKNFKMIQNTNVTEASKVAEQLKDLPIVKLMNKIKNTEETLIEYAKSKNPFKKMRAYFMRKTNRNRMHAAFGFVNRLQQETDRTKTKEAFDKYNTVLEYISQEFSNNMTDNLRLSFEKSTGRRHKVLQNYDIVAKRELSKADSKRNKAVKSQATKITGRVASNVLGGKKLVVDLRRQYVDGTRPIPTPEPTPEPTPTPTPRRRKFKLKSTTENSAREQREPIILPEPRTPILLEDPTKTKTPPPIIYLPGEVLDDSKTKQQQKNNDYIEYSMDGSDYNVVIPDNSTPAPTKTQTTSTSTKSKSTSTANKPKAKQTIKEEEVKSTKTIESDKKVLEFLSGYYDPQKDKFRDDKDIKDNMELFDETISEMTKGALSPKEVADFRKSIKDAQGKTGKFGESLTWHTAKATRTKLKRKQYELLYKLSKIDEKTGISDTDYYTSEITKLIAEIEQEKALRTQKTQSKTNNI</sequence>
<dbReference type="EMBL" id="DVKI01000085">
    <property type="protein sequence ID" value="HIT17280.1"/>
    <property type="molecule type" value="Genomic_DNA"/>
</dbReference>
<name>A0A9D1G8K6_9FIRM</name>